<comment type="caution">
    <text evidence="4">The sequence shown here is derived from an EMBL/GenBank/DDBJ whole genome shotgun (WGS) entry which is preliminary data.</text>
</comment>
<keyword evidence="2" id="KW-1133">Transmembrane helix</keyword>
<evidence type="ECO:0000313" key="4">
    <source>
        <dbReference type="EMBL" id="GDY72188.1"/>
    </source>
</evidence>
<gene>
    <name evidence="4" type="ORF">SAV31267_016730</name>
</gene>
<dbReference type="STRING" id="33903.AQJ43_18635"/>
<feature type="domain" description="Putative amidase" evidence="3">
    <location>
        <begin position="443"/>
        <end position="595"/>
    </location>
</feature>
<evidence type="ECO:0000256" key="1">
    <source>
        <dbReference type="SAM" id="MobiDB-lite"/>
    </source>
</evidence>
<protein>
    <recommendedName>
        <fullName evidence="3">Putative amidase domain-containing protein</fullName>
    </recommendedName>
</protein>
<dbReference type="SUPFAM" id="SSF88713">
    <property type="entry name" value="Glycoside hydrolase/deacetylase"/>
    <property type="match status" value="1"/>
</dbReference>
<dbReference type="EMBL" id="BJHY01000001">
    <property type="protein sequence ID" value="GDY72188.1"/>
    <property type="molecule type" value="Genomic_DNA"/>
</dbReference>
<dbReference type="Pfam" id="PF12671">
    <property type="entry name" value="Amidase_6"/>
    <property type="match status" value="1"/>
</dbReference>
<name>A0A4D4MJH4_STRAX</name>
<dbReference type="InterPro" id="IPR024301">
    <property type="entry name" value="Amidase_6"/>
</dbReference>
<dbReference type="GO" id="GO:0005975">
    <property type="term" value="P:carbohydrate metabolic process"/>
    <property type="evidence" value="ECO:0007669"/>
    <property type="project" value="InterPro"/>
</dbReference>
<dbReference type="PANTHER" id="PTHR40032">
    <property type="entry name" value="EXPORTED PROTEIN-RELATED"/>
    <property type="match status" value="1"/>
</dbReference>
<accession>A0A4D4MJH4</accession>
<dbReference type="Gene3D" id="3.20.20.370">
    <property type="entry name" value="Glycoside hydrolase/deacetylase"/>
    <property type="match status" value="1"/>
</dbReference>
<keyword evidence="2" id="KW-0472">Membrane</keyword>
<feature type="transmembrane region" description="Helical" evidence="2">
    <location>
        <begin position="227"/>
        <end position="247"/>
    </location>
</feature>
<evidence type="ECO:0000313" key="5">
    <source>
        <dbReference type="Proteomes" id="UP000299211"/>
    </source>
</evidence>
<feature type="region of interest" description="Disordered" evidence="1">
    <location>
        <begin position="149"/>
        <end position="179"/>
    </location>
</feature>
<organism evidence="4 5">
    <name type="scientific">Streptomyces avermitilis</name>
    <dbReference type="NCBI Taxonomy" id="33903"/>
    <lineage>
        <taxon>Bacteria</taxon>
        <taxon>Bacillati</taxon>
        <taxon>Actinomycetota</taxon>
        <taxon>Actinomycetes</taxon>
        <taxon>Kitasatosporales</taxon>
        <taxon>Streptomycetaceae</taxon>
        <taxon>Streptomyces</taxon>
    </lineage>
</organism>
<dbReference type="Proteomes" id="UP000299211">
    <property type="component" value="Unassembled WGS sequence"/>
</dbReference>
<feature type="region of interest" description="Disordered" evidence="1">
    <location>
        <begin position="393"/>
        <end position="412"/>
    </location>
</feature>
<feature type="compositionally biased region" description="Low complexity" evidence="1">
    <location>
        <begin position="155"/>
        <end position="170"/>
    </location>
</feature>
<sequence length="598" mass="66138">MRATAKDYNWRYDASSAGDFQIWPAKKNGIWDFPLQMLPYEGGKYQGLSMDFNFLYNQSDGETEGDPVQYPQWQAETVQSYMAGFNRVYYGSRAPLFIGNHFENWNGGIYMEAVDQVIKNVCTKKGVRCVSFRELADWMDAQTPRCGHSCAPWTRPSRPTGRRSSSSNRPARQASSRCRTMRRINRNQPLHAVSIIAEIVRRFRPRHRSRGRGENSVRSRILSRRRATVLAVAVSAALLPVSAAGAATGSAATSGTADRATTDAFGRIADAVLTDRTAALLDRQQLKSTAAKIKGGVRLSSALTKTEGTALSALRGRQSRLAALGEAYTAADTRVGVDKTRIKGSRATVEVTETTVLTYKKIRGDEPRTTGFKAHHELTFVAQADGTWKLSGLRSTDKGPRAVNEPVTTAPAKVRPSAVIDAPRAATTYPAPANPKQTTGTGYDYTAMAAYAEKYWKNYNTAYRKFNGVGGDCTNFVSQSLLAGKWQPISTVTPEEYDTWYYVANGQSDSWAGVNEWSWFTQTAKRTTPLANVYQLDVGDVLQMDFDKDGSKDHTMITSYRGSNGVPYLTYHDADTYRRSLSSLIASYPTAAFYGYRT</sequence>
<keyword evidence="2" id="KW-0812">Transmembrane</keyword>
<evidence type="ECO:0000256" key="2">
    <source>
        <dbReference type="SAM" id="Phobius"/>
    </source>
</evidence>
<dbReference type="AlphaFoldDB" id="A0A4D4MJH4"/>
<reference evidence="4 5" key="1">
    <citation type="submission" date="2019-04" db="EMBL/GenBank/DDBJ databases">
        <title>Draft genome sequences of Streptomyces avermitilis ATCC 31267.</title>
        <authorList>
            <person name="Komaki H."/>
            <person name="Tamura T."/>
            <person name="Hosoyama A."/>
        </authorList>
    </citation>
    <scope>NUCLEOTIDE SEQUENCE [LARGE SCALE GENOMIC DNA]</scope>
    <source>
        <strain evidence="4 5">ATCC 31267</strain>
    </source>
</reference>
<dbReference type="InterPro" id="IPR011330">
    <property type="entry name" value="Glyco_hydro/deAcase_b/a-brl"/>
</dbReference>
<proteinExistence type="predicted"/>
<dbReference type="PANTHER" id="PTHR40032:SF1">
    <property type="entry name" value="EXPORTED PROTEIN"/>
    <property type="match status" value="1"/>
</dbReference>
<evidence type="ECO:0000259" key="3">
    <source>
        <dbReference type="Pfam" id="PF12671"/>
    </source>
</evidence>